<dbReference type="OrthoDB" id="198885at2759"/>
<dbReference type="GO" id="GO:0005737">
    <property type="term" value="C:cytoplasm"/>
    <property type="evidence" value="ECO:0007669"/>
    <property type="project" value="TreeGrafter"/>
</dbReference>
<dbReference type="STRING" id="90262.A0A1X2IWQ3"/>
<dbReference type="CDD" id="cd01941">
    <property type="entry name" value="YeiC_kinase_like"/>
    <property type="match status" value="1"/>
</dbReference>
<dbReference type="GO" id="GO:0046872">
    <property type="term" value="F:metal ion binding"/>
    <property type="evidence" value="ECO:0007669"/>
    <property type="project" value="UniProtKB-KW"/>
</dbReference>
<sequence>MLQRPLLVIGGVALDITATASQGTSFQSLLHTSTPGKVRQTLGGVGRNVCEAAMRTGAPSLMFSATGDDLAGSTLRQGMKHMGMNTSLIDTIPSQGTAVYNAFHDHDGQLISAVADMDIFDSMNYAQLREVFTRHRPSLVCFDGNITAKAMETVAATCQSFGVPAFFEPTSIPKSLKLFDESTQTVSLGAIRYTSPNQYELEMMVDRAKTRFGAALKIPHHTSLPANAPPLAHESLYNALYLSHYIPQVILKLGEYGCVYVCPSSTSSPQQRTAKYFSPEVLDPTTVKSVTGAGDSFVGAVLANLLQDPFTEDMTIWQQIIQNGQRAAVRTLQSDLAVSPSIGQDLYCRLCIFTCCSCAIIY</sequence>
<dbReference type="EMBL" id="MCGE01000003">
    <property type="protein sequence ID" value="ORZ23467.1"/>
    <property type="molecule type" value="Genomic_DNA"/>
</dbReference>
<dbReference type="InterPro" id="IPR002173">
    <property type="entry name" value="Carboh/pur_kinase_PfkB_CS"/>
</dbReference>
<comment type="caution">
    <text evidence="5">The sequence shown here is derived from an EMBL/GenBank/DDBJ whole genome shotgun (WGS) entry which is preliminary data.</text>
</comment>
<dbReference type="GO" id="GO:0016301">
    <property type="term" value="F:kinase activity"/>
    <property type="evidence" value="ECO:0007669"/>
    <property type="project" value="UniProtKB-KW"/>
</dbReference>
<organism evidence="5 6">
    <name type="scientific">Absidia repens</name>
    <dbReference type="NCBI Taxonomy" id="90262"/>
    <lineage>
        <taxon>Eukaryota</taxon>
        <taxon>Fungi</taxon>
        <taxon>Fungi incertae sedis</taxon>
        <taxon>Mucoromycota</taxon>
        <taxon>Mucoromycotina</taxon>
        <taxon>Mucoromycetes</taxon>
        <taxon>Mucorales</taxon>
        <taxon>Cunninghamellaceae</taxon>
        <taxon>Absidia</taxon>
    </lineage>
</organism>
<protein>
    <submittedName>
        <fullName evidence="5">Ribokinase-like protein</fullName>
    </submittedName>
</protein>
<keyword evidence="3 5" id="KW-0418">Kinase</keyword>
<dbReference type="PANTHER" id="PTHR42909">
    <property type="entry name" value="ZGC:136858"/>
    <property type="match status" value="1"/>
</dbReference>
<evidence type="ECO:0000256" key="1">
    <source>
        <dbReference type="ARBA" id="ARBA00022679"/>
    </source>
</evidence>
<evidence type="ECO:0000313" key="6">
    <source>
        <dbReference type="Proteomes" id="UP000193560"/>
    </source>
</evidence>
<evidence type="ECO:0000256" key="2">
    <source>
        <dbReference type="ARBA" id="ARBA00022723"/>
    </source>
</evidence>
<evidence type="ECO:0000259" key="4">
    <source>
        <dbReference type="Pfam" id="PF00294"/>
    </source>
</evidence>
<dbReference type="Pfam" id="PF00294">
    <property type="entry name" value="PfkB"/>
    <property type="match status" value="1"/>
</dbReference>
<keyword evidence="1" id="KW-0808">Transferase</keyword>
<proteinExistence type="predicted"/>
<dbReference type="SUPFAM" id="SSF53613">
    <property type="entry name" value="Ribokinase-like"/>
    <property type="match status" value="1"/>
</dbReference>
<reference evidence="5 6" key="1">
    <citation type="submission" date="2016-07" db="EMBL/GenBank/DDBJ databases">
        <title>Pervasive Adenine N6-methylation of Active Genes in Fungi.</title>
        <authorList>
            <consortium name="DOE Joint Genome Institute"/>
            <person name="Mondo S.J."/>
            <person name="Dannebaum R.O."/>
            <person name="Kuo R.C."/>
            <person name="Labutti K."/>
            <person name="Haridas S."/>
            <person name="Kuo A."/>
            <person name="Salamov A."/>
            <person name="Ahrendt S.R."/>
            <person name="Lipzen A."/>
            <person name="Sullivan W."/>
            <person name="Andreopoulos W.B."/>
            <person name="Clum A."/>
            <person name="Lindquist E."/>
            <person name="Daum C."/>
            <person name="Ramamoorthy G.K."/>
            <person name="Gryganskyi A."/>
            <person name="Culley D."/>
            <person name="Magnuson J.K."/>
            <person name="James T.Y."/>
            <person name="O'Malley M.A."/>
            <person name="Stajich J.E."/>
            <person name="Spatafora J.W."/>
            <person name="Visel A."/>
            <person name="Grigoriev I.V."/>
        </authorList>
    </citation>
    <scope>NUCLEOTIDE SEQUENCE [LARGE SCALE GENOMIC DNA]</scope>
    <source>
        <strain evidence="5 6">NRRL 1336</strain>
    </source>
</reference>
<dbReference type="GO" id="GO:0004730">
    <property type="term" value="F:pseudouridylate synthase activity"/>
    <property type="evidence" value="ECO:0007669"/>
    <property type="project" value="TreeGrafter"/>
</dbReference>
<feature type="domain" description="Carbohydrate kinase PfkB" evidence="4">
    <location>
        <begin position="32"/>
        <end position="328"/>
    </location>
</feature>
<dbReference type="GO" id="GO:0016798">
    <property type="term" value="F:hydrolase activity, acting on glycosyl bonds"/>
    <property type="evidence" value="ECO:0007669"/>
    <property type="project" value="TreeGrafter"/>
</dbReference>
<dbReference type="PROSITE" id="PS00584">
    <property type="entry name" value="PFKB_KINASES_2"/>
    <property type="match status" value="1"/>
</dbReference>
<keyword evidence="2" id="KW-0479">Metal-binding</keyword>
<name>A0A1X2IWQ3_9FUNG</name>
<dbReference type="InterPro" id="IPR029056">
    <property type="entry name" value="Ribokinase-like"/>
</dbReference>
<dbReference type="InterPro" id="IPR011611">
    <property type="entry name" value="PfkB_dom"/>
</dbReference>
<keyword evidence="6" id="KW-1185">Reference proteome</keyword>
<dbReference type="Proteomes" id="UP000193560">
    <property type="component" value="Unassembled WGS sequence"/>
</dbReference>
<dbReference type="PANTHER" id="PTHR42909:SF1">
    <property type="entry name" value="CARBOHYDRATE KINASE PFKB DOMAIN-CONTAINING PROTEIN"/>
    <property type="match status" value="1"/>
</dbReference>
<dbReference type="Gene3D" id="3.40.1190.20">
    <property type="match status" value="1"/>
</dbReference>
<evidence type="ECO:0000313" key="5">
    <source>
        <dbReference type="EMBL" id="ORZ23467.1"/>
    </source>
</evidence>
<accession>A0A1X2IWQ3</accession>
<dbReference type="AlphaFoldDB" id="A0A1X2IWQ3"/>
<evidence type="ECO:0000256" key="3">
    <source>
        <dbReference type="ARBA" id="ARBA00022777"/>
    </source>
</evidence>
<gene>
    <name evidence="5" type="ORF">BCR42DRAFT_344153</name>
</gene>